<dbReference type="OrthoDB" id="7362103at2"/>
<dbReference type="InterPro" id="IPR025232">
    <property type="entry name" value="DUF4174"/>
</dbReference>
<keyword evidence="4" id="KW-1185">Reference proteome</keyword>
<dbReference type="Proteomes" id="UP000295814">
    <property type="component" value="Unassembled WGS sequence"/>
</dbReference>
<accession>A0A562YGQ6</accession>
<evidence type="ECO:0000259" key="2">
    <source>
        <dbReference type="Pfam" id="PF13778"/>
    </source>
</evidence>
<feature type="domain" description="DUF4174" evidence="2">
    <location>
        <begin position="26"/>
        <end position="145"/>
    </location>
</feature>
<dbReference type="AlphaFoldDB" id="A0A562YGQ6"/>
<name>A0A562YGQ6_9FLAO</name>
<organism evidence="3 4">
    <name type="scientific">Seonamhaeicola sediminis</name>
    <dbReference type="NCBI Taxonomy" id="2528206"/>
    <lineage>
        <taxon>Bacteria</taxon>
        <taxon>Pseudomonadati</taxon>
        <taxon>Bacteroidota</taxon>
        <taxon>Flavobacteriia</taxon>
        <taxon>Flavobacteriales</taxon>
        <taxon>Flavobacteriaceae</taxon>
    </lineage>
</organism>
<comment type="caution">
    <text evidence="3">The sequence shown here is derived from an EMBL/GenBank/DDBJ whole genome shotgun (WGS) entry which is preliminary data.</text>
</comment>
<proteinExistence type="predicted"/>
<dbReference type="RefSeq" id="WP_133355619.1">
    <property type="nucleotide sequence ID" value="NZ_SMZJ02000002.1"/>
</dbReference>
<sequence>MKTSIICQILYLTMVLLSSKFYGQDLSDHKWKDRILIVKTLNTDSKKYNNQLTEFKNSIKELKERKLVLYKINKNKFSFVNYTESALNYSGNVSDNLSKNILDENENFEIILIGLDGQIKIQQNKILLKEEVFKIIDSMPMRKNEMRN</sequence>
<gene>
    <name evidence="3" type="ORF">E1J38_004605</name>
</gene>
<protein>
    <submittedName>
        <fullName evidence="3">DUF4174 domain-containing protein</fullName>
    </submittedName>
</protein>
<evidence type="ECO:0000313" key="3">
    <source>
        <dbReference type="EMBL" id="TWO34057.1"/>
    </source>
</evidence>
<keyword evidence="1" id="KW-0732">Signal</keyword>
<evidence type="ECO:0000313" key="4">
    <source>
        <dbReference type="Proteomes" id="UP000295814"/>
    </source>
</evidence>
<reference evidence="3 4" key="1">
    <citation type="submission" date="2019-07" db="EMBL/GenBank/DDBJ databases">
        <title>Seonamhaeicola sp. W255 draft genome.</title>
        <authorList>
            <person name="Zhang X.-Y."/>
            <person name="Zhang R."/>
            <person name="Zhong Y.-L."/>
            <person name="Du Z.-J."/>
        </authorList>
    </citation>
    <scope>NUCLEOTIDE SEQUENCE [LARGE SCALE GENOMIC DNA]</scope>
    <source>
        <strain evidence="3 4">W255</strain>
    </source>
</reference>
<dbReference type="Pfam" id="PF13778">
    <property type="entry name" value="DUF4174"/>
    <property type="match status" value="1"/>
</dbReference>
<evidence type="ECO:0000256" key="1">
    <source>
        <dbReference type="ARBA" id="ARBA00022729"/>
    </source>
</evidence>
<dbReference type="EMBL" id="SMZJ02000002">
    <property type="protein sequence ID" value="TWO34057.1"/>
    <property type="molecule type" value="Genomic_DNA"/>
</dbReference>